<dbReference type="HOGENOM" id="CLU_219784_0_0_3"/>
<keyword evidence="1" id="KW-1133">Transmembrane helix</keyword>
<evidence type="ECO:0000313" key="2">
    <source>
        <dbReference type="EMBL" id="AAQ00231.1"/>
    </source>
</evidence>
<gene>
    <name evidence="2" type="ordered locus">Pro_1186</name>
</gene>
<accession>Q7VBB1</accession>
<organism evidence="2 3">
    <name type="scientific">Prochlorococcus marinus (strain SARG / CCMP1375 / SS120)</name>
    <dbReference type="NCBI Taxonomy" id="167539"/>
    <lineage>
        <taxon>Bacteria</taxon>
        <taxon>Bacillati</taxon>
        <taxon>Cyanobacteriota</taxon>
        <taxon>Cyanophyceae</taxon>
        <taxon>Synechococcales</taxon>
        <taxon>Prochlorococcaceae</taxon>
        <taxon>Prochlorococcus</taxon>
    </lineage>
</organism>
<dbReference type="AlphaFoldDB" id="Q7VBB1"/>
<dbReference type="KEGG" id="pma:Pro_1186"/>
<dbReference type="EMBL" id="AE017126">
    <property type="protein sequence ID" value="AAQ00231.1"/>
    <property type="molecule type" value="Genomic_DNA"/>
</dbReference>
<protein>
    <submittedName>
        <fullName evidence="2">Uncharacterized protein</fullName>
    </submittedName>
</protein>
<reference evidence="2 3" key="1">
    <citation type="journal article" date="2003" name="Proc. Natl. Acad. Sci. U.S.A.">
        <title>Genome sequence of the cyanobacterium Prochlorococcus marinus SS120, a nearly minimal oxyphototrophic genome.</title>
        <authorList>
            <person name="Dufresne A."/>
            <person name="Salanoubat M."/>
            <person name="Partensky F."/>
            <person name="Artiguenave F."/>
            <person name="Axmann I.M."/>
            <person name="Barbe V."/>
            <person name="Duprat S."/>
            <person name="Galperin M.Y."/>
            <person name="Koonin E.V."/>
            <person name="Le Gall F."/>
            <person name="Makarova K.S."/>
            <person name="Ostrowski M."/>
            <person name="Oztas S."/>
            <person name="Robert C."/>
            <person name="Rogozin I.B."/>
            <person name="Scanlan D.J."/>
            <person name="Tandeau de Marsac N."/>
            <person name="Weissenbach J."/>
            <person name="Wincker P."/>
            <person name="Wolf Y.I."/>
            <person name="Hess W.R."/>
        </authorList>
    </citation>
    <scope>NUCLEOTIDE SEQUENCE [LARGE SCALE GENOMIC DNA]</scope>
    <source>
        <strain evidence="3">SARG / CCMP1375 / SS120</strain>
    </source>
</reference>
<dbReference type="EnsemblBacteria" id="AAQ00231">
    <property type="protein sequence ID" value="AAQ00231"/>
    <property type="gene ID" value="Pro_1186"/>
</dbReference>
<dbReference type="eggNOG" id="ENOG50322Q2">
    <property type="taxonomic scope" value="Bacteria"/>
</dbReference>
<proteinExistence type="predicted"/>
<keyword evidence="1" id="KW-0812">Transmembrane</keyword>
<sequence>MANEESGGMVPGLFAIGISVVFAAAIGFIILHFLPSTPF</sequence>
<keyword evidence="1" id="KW-0472">Membrane</keyword>
<evidence type="ECO:0000313" key="3">
    <source>
        <dbReference type="Proteomes" id="UP000001420"/>
    </source>
</evidence>
<name>Q7VBB1_PROMA</name>
<evidence type="ECO:0000256" key="1">
    <source>
        <dbReference type="SAM" id="Phobius"/>
    </source>
</evidence>
<feature type="transmembrane region" description="Helical" evidence="1">
    <location>
        <begin position="12"/>
        <end position="34"/>
    </location>
</feature>
<dbReference type="Proteomes" id="UP000001420">
    <property type="component" value="Chromosome"/>
</dbReference>
<keyword evidence="3" id="KW-1185">Reference proteome</keyword>